<dbReference type="KEGG" id="pyr:P186_1982"/>
<dbReference type="Gene3D" id="1.20.120.330">
    <property type="entry name" value="Nucleotidyltransferases domain 2"/>
    <property type="match status" value="1"/>
</dbReference>
<evidence type="ECO:0000313" key="1">
    <source>
        <dbReference type="EMBL" id="AET33383.1"/>
    </source>
</evidence>
<dbReference type="Proteomes" id="UP000005867">
    <property type="component" value="Chromosome"/>
</dbReference>
<keyword evidence="2" id="KW-1185">Reference proteome</keyword>
<reference evidence="1 2" key="1">
    <citation type="journal article" date="2012" name="J. Bacteriol.">
        <title>Complete genome sequence of strain 1860, a crenarchaeon of the genus pyrobaculum able to grow with various electron acceptors.</title>
        <authorList>
            <person name="Mardanov A.V."/>
            <person name="Gumerov V.M."/>
            <person name="Slobodkina G.B."/>
            <person name="Beletsky A.V."/>
            <person name="Bonch-Osmolovskaya E.A."/>
            <person name="Ravin N.V."/>
            <person name="Skryabin K.G."/>
        </authorList>
    </citation>
    <scope>NUCLEOTIDE SEQUENCE [LARGE SCALE GENOMIC DNA]</scope>
    <source>
        <strain evidence="1 2">1860</strain>
    </source>
</reference>
<dbReference type="PANTHER" id="PTHR34237:SF4">
    <property type="entry name" value="PAREP1 FAMILY PROTEIN"/>
    <property type="match status" value="1"/>
</dbReference>
<dbReference type="AlphaFoldDB" id="G7VI23"/>
<dbReference type="PANTHER" id="PTHR34237">
    <property type="entry name" value="PAREP8-RELATED"/>
    <property type="match status" value="1"/>
</dbReference>
<gene>
    <name evidence="1" type="ORF">P186_1982</name>
</gene>
<dbReference type="Pfam" id="PF05942">
    <property type="entry name" value="PaREP1"/>
    <property type="match status" value="1"/>
</dbReference>
<name>G7VI23_9CREN</name>
<sequence length="177" mass="20307">MPSCPALGRDLKDKVPNHTVEELIKKLEMRGINVEELLLDALSAGDPEESSRERLKLAERYMEECQEYVNKGDAVQASEKAYKAAEEVVKALAEKYRTPEYGRFLREGRWYTYLLSMASKTLAKILGDWVQDGWNAAYDLHVWGFHEGKLTIEYVKTGVDKVKKMLDEARKILQNHA</sequence>
<dbReference type="InterPro" id="IPR010268">
    <property type="entry name" value="PaREP1"/>
</dbReference>
<evidence type="ECO:0000313" key="2">
    <source>
        <dbReference type="Proteomes" id="UP000005867"/>
    </source>
</evidence>
<accession>G7VI23</accession>
<dbReference type="HOGENOM" id="CLU_115256_0_0_2"/>
<dbReference type="eggNOG" id="arCOG03721">
    <property type="taxonomic scope" value="Archaea"/>
</dbReference>
<proteinExistence type="predicted"/>
<dbReference type="EMBL" id="CP003098">
    <property type="protein sequence ID" value="AET33383.1"/>
    <property type="molecule type" value="Genomic_DNA"/>
</dbReference>
<organism evidence="1 2">
    <name type="scientific">Pyrobaculum ferrireducens</name>
    <dbReference type="NCBI Taxonomy" id="1104324"/>
    <lineage>
        <taxon>Archaea</taxon>
        <taxon>Thermoproteota</taxon>
        <taxon>Thermoprotei</taxon>
        <taxon>Thermoproteales</taxon>
        <taxon>Thermoproteaceae</taxon>
        <taxon>Pyrobaculum</taxon>
    </lineage>
</organism>
<protein>
    <submittedName>
        <fullName evidence="1">PaREP8</fullName>
    </submittedName>
</protein>
<dbReference type="BioCyc" id="PSP1104324:GJSN-1939-MONOMER"/>